<dbReference type="AlphaFoldDB" id="A8PZN2"/>
<organism evidence="2 3">
    <name type="scientific">Malassezia globosa (strain ATCC MYA-4612 / CBS 7966)</name>
    <name type="common">Dandruff-associated fungus</name>
    <dbReference type="NCBI Taxonomy" id="425265"/>
    <lineage>
        <taxon>Eukaryota</taxon>
        <taxon>Fungi</taxon>
        <taxon>Dikarya</taxon>
        <taxon>Basidiomycota</taxon>
        <taxon>Ustilaginomycotina</taxon>
        <taxon>Malasseziomycetes</taxon>
        <taxon>Malasseziales</taxon>
        <taxon>Malasseziaceae</taxon>
        <taxon>Malassezia</taxon>
    </lineage>
</organism>
<accession>A8PZN2</accession>
<reference evidence="2 3" key="1">
    <citation type="journal article" date="2007" name="Proc. Natl. Acad. Sci. U.S.A.">
        <title>Dandruff-associated Malassezia genomes reveal convergent and divergent virulence traits shared with plant and human fungal pathogens.</title>
        <authorList>
            <person name="Xu J."/>
            <person name="Saunders C.W."/>
            <person name="Hu P."/>
            <person name="Grant R.A."/>
            <person name="Boekhout T."/>
            <person name="Kuramae E.E."/>
            <person name="Kronstad J.W."/>
            <person name="Deangelis Y.M."/>
            <person name="Reeder N.L."/>
            <person name="Johnstone K.R."/>
            <person name="Leland M."/>
            <person name="Fieno A.M."/>
            <person name="Begley W.M."/>
            <person name="Sun Y."/>
            <person name="Lacey M.P."/>
            <person name="Chaudhary T."/>
            <person name="Keough T."/>
            <person name="Chu L."/>
            <person name="Sears R."/>
            <person name="Yuan B."/>
            <person name="Dawson T.L.Jr."/>
        </authorList>
    </citation>
    <scope>NUCLEOTIDE SEQUENCE [LARGE SCALE GENOMIC DNA]</scope>
    <source>
        <strain evidence="3">ATCC MYA-4612 / CBS 7966</strain>
    </source>
</reference>
<dbReference type="EMBL" id="AAYY01000006">
    <property type="protein sequence ID" value="EDP43721.1"/>
    <property type="molecule type" value="Genomic_DNA"/>
</dbReference>
<dbReference type="GO" id="GO:0007030">
    <property type="term" value="P:Golgi organization"/>
    <property type="evidence" value="ECO:0007669"/>
    <property type="project" value="TreeGrafter"/>
</dbReference>
<dbReference type="GO" id="GO:0005801">
    <property type="term" value="C:cis-Golgi network"/>
    <property type="evidence" value="ECO:0007669"/>
    <property type="project" value="InterPro"/>
</dbReference>
<dbReference type="STRING" id="425265.A8PZN2"/>
<dbReference type="GO" id="GO:0016020">
    <property type="term" value="C:membrane"/>
    <property type="evidence" value="ECO:0007669"/>
    <property type="project" value="InterPro"/>
</dbReference>
<dbReference type="Proteomes" id="UP000008837">
    <property type="component" value="Unassembled WGS sequence"/>
</dbReference>
<dbReference type="InterPro" id="IPR048320">
    <property type="entry name" value="COG3_N"/>
</dbReference>
<evidence type="ECO:0000313" key="2">
    <source>
        <dbReference type="EMBL" id="EDP43721.1"/>
    </source>
</evidence>
<dbReference type="PANTHER" id="PTHR13302:SF8">
    <property type="entry name" value="CONSERVED OLIGOMERIC GOLGI COMPLEX SUBUNIT 3"/>
    <property type="match status" value="1"/>
</dbReference>
<dbReference type="GeneID" id="5855242"/>
<protein>
    <recommendedName>
        <fullName evidence="1">Conserved oligomeric Golgi complex subunit 3 N-terminal domain-containing protein</fullName>
    </recommendedName>
</protein>
<name>A8PZN2_MALGO</name>
<comment type="caution">
    <text evidence="2">The sequence shown here is derived from an EMBL/GenBank/DDBJ whole genome shotgun (WGS) entry which is preliminary data.</text>
</comment>
<dbReference type="GO" id="GO:0006886">
    <property type="term" value="P:intracellular protein transport"/>
    <property type="evidence" value="ECO:0007669"/>
    <property type="project" value="InterPro"/>
</dbReference>
<dbReference type="Pfam" id="PF04136">
    <property type="entry name" value="COG3_N"/>
    <property type="match status" value="1"/>
</dbReference>
<dbReference type="RefSeq" id="XP_001730935.1">
    <property type="nucleotide sequence ID" value="XM_001730883.1"/>
</dbReference>
<proteinExistence type="predicted"/>
<dbReference type="OrthoDB" id="296793at2759"/>
<dbReference type="GO" id="GO:0017119">
    <property type="term" value="C:Golgi transport complex"/>
    <property type="evidence" value="ECO:0007669"/>
    <property type="project" value="TreeGrafter"/>
</dbReference>
<dbReference type="PANTHER" id="PTHR13302">
    <property type="entry name" value="CONSERVED OLIGOMERIC GOLGI COMPLEX COMPONENT 3"/>
    <property type="match status" value="1"/>
</dbReference>
<evidence type="ECO:0000259" key="1">
    <source>
        <dbReference type="Pfam" id="PF04136"/>
    </source>
</evidence>
<dbReference type="InterPro" id="IPR007265">
    <property type="entry name" value="COG_su3"/>
</dbReference>
<dbReference type="VEuPathDB" id="FungiDB:MGL_1934"/>
<sequence>MMNSSAAPLSLDEWYVQYAPLSDTQRMSVSRLSAWVSADEPGAPTEATQAIDESEGEQDGLNLNFSCWLHSVTKKHEDASRTTFANELGMLRTSMNEIDERLDDVHRAQERIVQLRTGLEYVQESSSELMHHASALLNEQVDLESLHEQIMLRLQYFSVLPQVTAILSETDAHVETAEFLSTIERLCVALQFMECHPRYKDTQVFRIRIENALQRAMSLVKQAFQREGNVCMSEAHSQVQALAKEALDAGTHTSMNPTAPSMHQAIYASFASLQPKFQAFFEHLRQLANQKAEFRDIQHEFDSIWIRWRTSLIHDAYAMCLNAFCDNVPLEQQLRHATYSAHEYYEHEMQLFLHVNARTPDNAEPVKRISQTVGEQLQAWLSQRIETTPLNVLSEICTIVVSYGGRGLV</sequence>
<dbReference type="GO" id="GO:0006891">
    <property type="term" value="P:intra-Golgi vesicle-mediated transport"/>
    <property type="evidence" value="ECO:0007669"/>
    <property type="project" value="TreeGrafter"/>
</dbReference>
<evidence type="ECO:0000313" key="3">
    <source>
        <dbReference type="Proteomes" id="UP000008837"/>
    </source>
</evidence>
<dbReference type="KEGG" id="mgl:MGL_1934"/>
<keyword evidence="3" id="KW-1185">Reference proteome</keyword>
<feature type="domain" description="Conserved oligomeric Golgi complex subunit 3 N-terminal" evidence="1">
    <location>
        <begin position="90"/>
        <end position="225"/>
    </location>
</feature>
<gene>
    <name evidence="2" type="ORF">MGL_1934</name>
</gene>
<dbReference type="InParanoid" id="A8PZN2"/>